<feature type="domain" description="HTH cro/C1-type" evidence="1">
    <location>
        <begin position="30"/>
        <end position="73"/>
    </location>
</feature>
<reference evidence="2 3" key="1">
    <citation type="submission" date="2017-01" db="EMBL/GenBank/DDBJ databases">
        <authorList>
            <person name="Mah S.A."/>
            <person name="Swanson W.J."/>
            <person name="Moy G.W."/>
            <person name="Vacquier V.D."/>
        </authorList>
    </citation>
    <scope>NUCLEOTIDE SEQUENCE [LARGE SCALE GENOMIC DNA]</scope>
    <source>
        <strain evidence="2 3">DSM 22694</strain>
    </source>
</reference>
<dbReference type="AlphaFoldDB" id="A0A1P8K6Y9"/>
<sequence length="152" mass="16657">MSKLKAAIAKARLTENYWISRVKLGVASQLQDHLKMANLTQEKYAEKLGVKAPQVSRALSGTNNPTLETLVKMGWALGYVPNVTFVPVQARLEGVGALADQAEINLDIRLTRVQREVGFHGLDRSVGSRWPGPAVNVHSMKRLKDDSLVLAA</sequence>
<protein>
    <recommendedName>
        <fullName evidence="1">HTH cro/C1-type domain-containing protein</fullName>
    </recommendedName>
</protein>
<dbReference type="Proteomes" id="UP000186110">
    <property type="component" value="Chromosome"/>
</dbReference>
<accession>A0A1P8K6Y9</accession>
<evidence type="ECO:0000313" key="3">
    <source>
        <dbReference type="Proteomes" id="UP000186110"/>
    </source>
</evidence>
<dbReference type="GO" id="GO:0003677">
    <property type="term" value="F:DNA binding"/>
    <property type="evidence" value="ECO:0007669"/>
    <property type="project" value="InterPro"/>
</dbReference>
<dbReference type="EMBL" id="CP019239">
    <property type="protein sequence ID" value="APW41783.1"/>
    <property type="molecule type" value="Genomic_DNA"/>
</dbReference>
<keyword evidence="3" id="KW-1185">Reference proteome</keyword>
<dbReference type="RefSeq" id="WP_076069354.1">
    <property type="nucleotide sequence ID" value="NZ_CP019239.1"/>
</dbReference>
<name>A0A1P8K6Y9_9BURK</name>
<evidence type="ECO:0000313" key="2">
    <source>
        <dbReference type="EMBL" id="APW41783.1"/>
    </source>
</evidence>
<dbReference type="InterPro" id="IPR001387">
    <property type="entry name" value="Cro/C1-type_HTH"/>
</dbReference>
<gene>
    <name evidence="2" type="ORF">RS694_03955</name>
</gene>
<dbReference type="Gene3D" id="1.10.260.40">
    <property type="entry name" value="lambda repressor-like DNA-binding domains"/>
    <property type="match status" value="1"/>
</dbReference>
<dbReference type="CDD" id="cd00093">
    <property type="entry name" value="HTH_XRE"/>
    <property type="match status" value="1"/>
</dbReference>
<proteinExistence type="predicted"/>
<dbReference type="InterPro" id="IPR010982">
    <property type="entry name" value="Lambda_DNA-bd_dom_sf"/>
</dbReference>
<dbReference type="Pfam" id="PF01381">
    <property type="entry name" value="HTH_3"/>
    <property type="match status" value="1"/>
</dbReference>
<dbReference type="SUPFAM" id="SSF47413">
    <property type="entry name" value="lambda repressor-like DNA-binding domains"/>
    <property type="match status" value="1"/>
</dbReference>
<dbReference type="PROSITE" id="PS50943">
    <property type="entry name" value="HTH_CROC1"/>
    <property type="match status" value="1"/>
</dbReference>
<organism evidence="2 3">
    <name type="scientific">Rhodoferax saidenbachensis</name>
    <dbReference type="NCBI Taxonomy" id="1484693"/>
    <lineage>
        <taxon>Bacteria</taxon>
        <taxon>Pseudomonadati</taxon>
        <taxon>Pseudomonadota</taxon>
        <taxon>Betaproteobacteria</taxon>
        <taxon>Burkholderiales</taxon>
        <taxon>Comamonadaceae</taxon>
        <taxon>Rhodoferax</taxon>
    </lineage>
</organism>
<dbReference type="KEGG" id="rsb:RS694_03955"/>
<evidence type="ECO:0000259" key="1">
    <source>
        <dbReference type="PROSITE" id="PS50943"/>
    </source>
</evidence>